<sequence>MTSQPKRKKKRNFVRTLLYRFFTGLEILIKFCFFIPILLFMVWFSHKVDISGLFQGELAPREVANMLLAGETVSNYDKMDERAVLEVYVQNLPEDQVPDTIALGSSRVLQLRQELVGGSFFNMGLSGASSMDIMNCFYLLDKAGKLPKNLIIEVDPWLFNGDSAADLNKKADTELFSEFLQKALGLTSDYEEPDQLALWKALIDPAYFQGNVKYALKQRATGEATTEDGESIPFQPVSGDLDSLDNNVKEPDGSVLYQADFRNWDYDQVMAEVLDQAGTLNGLHGFSQMDPYWTDLFERFVSYVQSKDVNVVFLLTPYHPFIIKHVYNNPQGFEGFFEVEPWLRSFAQEHNIPLYGSYHASRIGVPESLFYDGLHCKPEALKLYFPCIEAALQGLQTSYETQYLETYGADNADLVTNALVGSTADCLVVDEEWFAQASAA</sequence>
<gene>
    <name evidence="2" type="ORF">EDD77_11565</name>
</gene>
<dbReference type="AlphaFoldDB" id="A0A4R1QWX7"/>
<proteinExistence type="predicted"/>
<dbReference type="OrthoDB" id="1834514at2"/>
<reference evidence="2 3" key="1">
    <citation type="submission" date="2019-03" db="EMBL/GenBank/DDBJ databases">
        <title>Genomic Encyclopedia of Type Strains, Phase IV (KMG-IV): sequencing the most valuable type-strain genomes for metagenomic binning, comparative biology and taxonomic classification.</title>
        <authorList>
            <person name="Goeker M."/>
        </authorList>
    </citation>
    <scope>NUCLEOTIDE SEQUENCE [LARGE SCALE GENOMIC DNA]</scope>
    <source>
        <strain evidence="2 3">DSM 100451</strain>
    </source>
</reference>
<protein>
    <recommendedName>
        <fullName evidence="4">DUF1574 domain-containing protein</fullName>
    </recommendedName>
</protein>
<dbReference type="EMBL" id="SLUM01000015">
    <property type="protein sequence ID" value="TCL55804.1"/>
    <property type="molecule type" value="Genomic_DNA"/>
</dbReference>
<organism evidence="2 3">
    <name type="scientific">Allofournierella massiliensis</name>
    <dbReference type="NCBI Taxonomy" id="1650663"/>
    <lineage>
        <taxon>Bacteria</taxon>
        <taxon>Bacillati</taxon>
        <taxon>Bacillota</taxon>
        <taxon>Clostridia</taxon>
        <taxon>Eubacteriales</taxon>
        <taxon>Oscillospiraceae</taxon>
        <taxon>Allofournierella</taxon>
    </lineage>
</organism>
<evidence type="ECO:0000313" key="3">
    <source>
        <dbReference type="Proteomes" id="UP000295184"/>
    </source>
</evidence>
<accession>A0A4R1QWX7</accession>
<dbReference type="SUPFAM" id="SSF52266">
    <property type="entry name" value="SGNH hydrolase"/>
    <property type="match status" value="1"/>
</dbReference>
<keyword evidence="1" id="KW-0812">Transmembrane</keyword>
<comment type="caution">
    <text evidence="2">The sequence shown here is derived from an EMBL/GenBank/DDBJ whole genome shotgun (WGS) entry which is preliminary data.</text>
</comment>
<feature type="transmembrane region" description="Helical" evidence="1">
    <location>
        <begin position="21"/>
        <end position="44"/>
    </location>
</feature>
<evidence type="ECO:0000313" key="2">
    <source>
        <dbReference type="EMBL" id="TCL55804.1"/>
    </source>
</evidence>
<keyword evidence="1" id="KW-0472">Membrane</keyword>
<name>A0A4R1QWX7_9FIRM</name>
<dbReference type="STRING" id="1650663.GCA_001486665_02338"/>
<dbReference type="Proteomes" id="UP000295184">
    <property type="component" value="Unassembled WGS sequence"/>
</dbReference>
<evidence type="ECO:0000256" key="1">
    <source>
        <dbReference type="SAM" id="Phobius"/>
    </source>
</evidence>
<keyword evidence="1" id="KW-1133">Transmembrane helix</keyword>
<evidence type="ECO:0008006" key="4">
    <source>
        <dbReference type="Google" id="ProtNLM"/>
    </source>
</evidence>
<dbReference type="RefSeq" id="WP_058965367.1">
    <property type="nucleotide sequence ID" value="NZ_CABKVM010000018.1"/>
</dbReference>